<feature type="chain" id="PRO_5037249525" evidence="5">
    <location>
        <begin position="24"/>
        <end position="226"/>
    </location>
</feature>
<evidence type="ECO:0000256" key="2">
    <source>
        <dbReference type="ARBA" id="ARBA00022737"/>
    </source>
</evidence>
<dbReference type="CDD" id="cd00033">
    <property type="entry name" value="CCP"/>
    <property type="match status" value="2"/>
</dbReference>
<feature type="domain" description="Sushi" evidence="6">
    <location>
        <begin position="35"/>
        <end position="95"/>
    </location>
</feature>
<feature type="disulfide bond" evidence="4">
    <location>
        <begin position="37"/>
        <end position="80"/>
    </location>
</feature>
<keyword evidence="3 4" id="KW-1015">Disulfide bond</keyword>
<feature type="disulfide bond" evidence="4">
    <location>
        <begin position="66"/>
        <end position="93"/>
    </location>
</feature>
<dbReference type="InterPro" id="IPR051277">
    <property type="entry name" value="SEZ6_CSMD_C4BPB_Regulators"/>
</dbReference>
<dbReference type="SUPFAM" id="SSF57535">
    <property type="entry name" value="Complement control module/SCR domain"/>
    <property type="match status" value="2"/>
</dbReference>
<evidence type="ECO:0000313" key="7">
    <source>
        <dbReference type="Proteomes" id="UP000887566"/>
    </source>
</evidence>
<dbReference type="AlphaFoldDB" id="A0A914VI12"/>
<keyword evidence="4" id="KW-0768">Sushi</keyword>
<evidence type="ECO:0000256" key="4">
    <source>
        <dbReference type="PROSITE-ProRule" id="PRU00302"/>
    </source>
</evidence>
<dbReference type="WBParaSite" id="PSAMB.scaffold1925size26643.g15525.t1">
    <property type="protein sequence ID" value="PSAMB.scaffold1925size26643.g15525.t1"/>
    <property type="gene ID" value="PSAMB.scaffold1925size26643.g15525"/>
</dbReference>
<proteinExistence type="predicted"/>
<dbReference type="InterPro" id="IPR000436">
    <property type="entry name" value="Sushi_SCR_CCP_dom"/>
</dbReference>
<name>A0A914VI12_9BILA</name>
<evidence type="ECO:0000313" key="8">
    <source>
        <dbReference type="WBParaSite" id="PSAMB.scaffold1925size26643.g15525.t1"/>
    </source>
</evidence>
<protein>
    <submittedName>
        <fullName evidence="8">Sushi domain-containing protein</fullName>
    </submittedName>
</protein>
<evidence type="ECO:0000256" key="3">
    <source>
        <dbReference type="ARBA" id="ARBA00023157"/>
    </source>
</evidence>
<dbReference type="InterPro" id="IPR035976">
    <property type="entry name" value="Sushi/SCR/CCP_sf"/>
</dbReference>
<keyword evidence="1 5" id="KW-0732">Signal</keyword>
<dbReference type="PANTHER" id="PTHR45656:SF4">
    <property type="entry name" value="PROTEIN CBR-CLEC-78"/>
    <property type="match status" value="1"/>
</dbReference>
<evidence type="ECO:0000259" key="6">
    <source>
        <dbReference type="PROSITE" id="PS50923"/>
    </source>
</evidence>
<reference evidence="8" key="1">
    <citation type="submission" date="2022-11" db="UniProtKB">
        <authorList>
            <consortium name="WormBaseParasite"/>
        </authorList>
    </citation>
    <scope>IDENTIFICATION</scope>
</reference>
<sequence>MSDLRSAFVIFVLLHSSSNKLQAYGCVRTVSPEEISCPAQNVVNGVVSYSPDTDTHFEETEATYTCNDGFVAQGTPRIVCLANGQWSGALGTCERQCGLLTTTDPFADVIVYNPTTRLEGSIAILTCMDGFAVLGNEQRICQADGTFSDAFGTCQAVCADYPEDDPNANPIIYDQTPHFLTSGITRTCMPGFVIVQPNEANCIENPAGSNTLDWDMMLGLCAPAGK</sequence>
<keyword evidence="7" id="KW-1185">Reference proteome</keyword>
<organism evidence="7 8">
    <name type="scientific">Plectus sambesii</name>
    <dbReference type="NCBI Taxonomy" id="2011161"/>
    <lineage>
        <taxon>Eukaryota</taxon>
        <taxon>Metazoa</taxon>
        <taxon>Ecdysozoa</taxon>
        <taxon>Nematoda</taxon>
        <taxon>Chromadorea</taxon>
        <taxon>Plectida</taxon>
        <taxon>Plectina</taxon>
        <taxon>Plectoidea</taxon>
        <taxon>Plectidae</taxon>
        <taxon>Plectus</taxon>
    </lineage>
</organism>
<keyword evidence="2" id="KW-0677">Repeat</keyword>
<dbReference type="Proteomes" id="UP000887566">
    <property type="component" value="Unplaced"/>
</dbReference>
<feature type="signal peptide" evidence="5">
    <location>
        <begin position="1"/>
        <end position="23"/>
    </location>
</feature>
<dbReference type="Gene3D" id="2.10.70.10">
    <property type="entry name" value="Complement Module, domain 1"/>
    <property type="match status" value="2"/>
</dbReference>
<accession>A0A914VI12</accession>
<dbReference type="PANTHER" id="PTHR45656">
    <property type="entry name" value="PROTEIN CBR-CLEC-78"/>
    <property type="match status" value="1"/>
</dbReference>
<dbReference type="Pfam" id="PF00084">
    <property type="entry name" value="Sushi"/>
    <property type="match status" value="2"/>
</dbReference>
<dbReference type="PROSITE" id="PS50923">
    <property type="entry name" value="SUSHI"/>
    <property type="match status" value="1"/>
</dbReference>
<dbReference type="SMART" id="SM00032">
    <property type="entry name" value="CCP"/>
    <property type="match status" value="3"/>
</dbReference>
<evidence type="ECO:0000256" key="5">
    <source>
        <dbReference type="SAM" id="SignalP"/>
    </source>
</evidence>
<evidence type="ECO:0000256" key="1">
    <source>
        <dbReference type="ARBA" id="ARBA00022729"/>
    </source>
</evidence>